<feature type="signal peptide" evidence="2">
    <location>
        <begin position="1"/>
        <end position="22"/>
    </location>
</feature>
<keyword evidence="2" id="KW-0732">Signal</keyword>
<proteinExistence type="predicted"/>
<keyword evidence="4" id="KW-1185">Reference proteome</keyword>
<accession>A0AAN0J5Q3</accession>
<evidence type="ECO:0000313" key="4">
    <source>
        <dbReference type="Proteomes" id="UP000007879"/>
    </source>
</evidence>
<dbReference type="EnsemblMetazoa" id="XM_019996791.1">
    <property type="protein sequence ID" value="XP_019852350.1"/>
    <property type="gene ID" value="LOC109582159"/>
</dbReference>
<protein>
    <submittedName>
        <fullName evidence="3">Uncharacterized protein</fullName>
    </submittedName>
</protein>
<evidence type="ECO:0000256" key="1">
    <source>
        <dbReference type="SAM" id="Phobius"/>
    </source>
</evidence>
<reference evidence="4" key="1">
    <citation type="journal article" date="2010" name="Nature">
        <title>The Amphimedon queenslandica genome and the evolution of animal complexity.</title>
        <authorList>
            <person name="Srivastava M."/>
            <person name="Simakov O."/>
            <person name="Chapman J."/>
            <person name="Fahey B."/>
            <person name="Gauthier M.E."/>
            <person name="Mitros T."/>
            <person name="Richards G.S."/>
            <person name="Conaco C."/>
            <person name="Dacre M."/>
            <person name="Hellsten U."/>
            <person name="Larroux C."/>
            <person name="Putnam N.H."/>
            <person name="Stanke M."/>
            <person name="Adamska M."/>
            <person name="Darling A."/>
            <person name="Degnan S.M."/>
            <person name="Oakley T.H."/>
            <person name="Plachetzki D.C."/>
            <person name="Zhai Y."/>
            <person name="Adamski M."/>
            <person name="Calcino A."/>
            <person name="Cummins S.F."/>
            <person name="Goodstein D.M."/>
            <person name="Harris C."/>
            <person name="Jackson D.J."/>
            <person name="Leys S.P."/>
            <person name="Shu S."/>
            <person name="Woodcroft B.J."/>
            <person name="Vervoort M."/>
            <person name="Kosik K.S."/>
            <person name="Manning G."/>
            <person name="Degnan B.M."/>
            <person name="Rokhsar D.S."/>
        </authorList>
    </citation>
    <scope>NUCLEOTIDE SEQUENCE [LARGE SCALE GENOMIC DNA]</scope>
</reference>
<dbReference type="Proteomes" id="UP000007879">
    <property type="component" value="Unassembled WGS sequence"/>
</dbReference>
<keyword evidence="1" id="KW-0812">Transmembrane</keyword>
<feature type="chain" id="PRO_5042969460" evidence="2">
    <location>
        <begin position="23"/>
        <end position="183"/>
    </location>
</feature>
<dbReference type="KEGG" id="aqu:109582159"/>
<dbReference type="RefSeq" id="XP_019852350.1">
    <property type="nucleotide sequence ID" value="XM_019996791.1"/>
</dbReference>
<keyword evidence="1" id="KW-1133">Transmembrane helix</keyword>
<feature type="transmembrane region" description="Helical" evidence="1">
    <location>
        <begin position="130"/>
        <end position="157"/>
    </location>
</feature>
<evidence type="ECO:0000313" key="3">
    <source>
        <dbReference type="EnsemblMetazoa" id="XP_019852350.1"/>
    </source>
</evidence>
<keyword evidence="1" id="KW-0472">Membrane</keyword>
<evidence type="ECO:0000256" key="2">
    <source>
        <dbReference type="SAM" id="SignalP"/>
    </source>
</evidence>
<reference evidence="3" key="2">
    <citation type="submission" date="2024-06" db="UniProtKB">
        <authorList>
            <consortium name="EnsemblMetazoa"/>
        </authorList>
    </citation>
    <scope>IDENTIFICATION</scope>
</reference>
<dbReference type="GeneID" id="109582159"/>
<name>A0AAN0J5Q3_AMPQE</name>
<sequence>MAQAVVASVLVLLALFTAGTRSDEPTDSNTVCSYGIFNNKMSVSISIATLDLVPIGEIYFTNPLTLKNETIHFIKNDIGTYYNNSFFMAKRGPLMSAHMKYIPVYQQYSSIDAVLLTTVDFCLSGISAEAIIAIVILIPLFIIICYVCCIAACILYACKKKRKNKSSPLITTAGIDNEYGGTK</sequence>
<dbReference type="AlphaFoldDB" id="A0AAN0J5Q3"/>
<organism evidence="3 4">
    <name type="scientific">Amphimedon queenslandica</name>
    <name type="common">Sponge</name>
    <dbReference type="NCBI Taxonomy" id="400682"/>
    <lineage>
        <taxon>Eukaryota</taxon>
        <taxon>Metazoa</taxon>
        <taxon>Porifera</taxon>
        <taxon>Demospongiae</taxon>
        <taxon>Heteroscleromorpha</taxon>
        <taxon>Haplosclerida</taxon>
        <taxon>Niphatidae</taxon>
        <taxon>Amphimedon</taxon>
    </lineage>
</organism>